<comment type="catalytic activity">
    <reaction evidence="9 10">
        <text>L-threonyl-[protein] + FAD = FMN-L-threonyl-[protein] + AMP + H(+)</text>
        <dbReference type="Rhea" id="RHEA:36847"/>
        <dbReference type="Rhea" id="RHEA-COMP:11060"/>
        <dbReference type="Rhea" id="RHEA-COMP:11061"/>
        <dbReference type="ChEBI" id="CHEBI:15378"/>
        <dbReference type="ChEBI" id="CHEBI:30013"/>
        <dbReference type="ChEBI" id="CHEBI:57692"/>
        <dbReference type="ChEBI" id="CHEBI:74257"/>
        <dbReference type="ChEBI" id="CHEBI:456215"/>
        <dbReference type="EC" id="2.7.1.180"/>
    </reaction>
</comment>
<dbReference type="GO" id="GO:0046872">
    <property type="term" value="F:metal ion binding"/>
    <property type="evidence" value="ECO:0007669"/>
    <property type="project" value="UniProtKB-UniRule"/>
</dbReference>
<reference evidence="12 13" key="1">
    <citation type="submission" date="2017-04" db="EMBL/GenBank/DDBJ databases">
        <authorList>
            <person name="Afonso C.L."/>
            <person name="Miller P.J."/>
            <person name="Scott M.A."/>
            <person name="Spackman E."/>
            <person name="Goraichik I."/>
            <person name="Dimitrov K.M."/>
            <person name="Suarez D.L."/>
            <person name="Swayne D.E."/>
        </authorList>
    </citation>
    <scope>NUCLEOTIDE SEQUENCE [LARGE SCALE GENOMIC DNA]</scope>
    <source>
        <strain evidence="12 13">DSM 23236</strain>
    </source>
</reference>
<dbReference type="InterPro" id="IPR003374">
    <property type="entry name" value="ApbE-like_sf"/>
</dbReference>
<evidence type="ECO:0000313" key="13">
    <source>
        <dbReference type="Proteomes" id="UP000192761"/>
    </source>
</evidence>
<dbReference type="GO" id="GO:0016740">
    <property type="term" value="F:transferase activity"/>
    <property type="evidence" value="ECO:0007669"/>
    <property type="project" value="UniProtKB-UniRule"/>
</dbReference>
<organism evidence="12 13">
    <name type="scientific">Andreprevotia lacus DSM 23236</name>
    <dbReference type="NCBI Taxonomy" id="1121001"/>
    <lineage>
        <taxon>Bacteria</taxon>
        <taxon>Pseudomonadati</taxon>
        <taxon>Pseudomonadota</taxon>
        <taxon>Betaproteobacteria</taxon>
        <taxon>Neisseriales</taxon>
        <taxon>Chitinibacteraceae</taxon>
        <taxon>Andreprevotia</taxon>
    </lineage>
</organism>
<evidence type="ECO:0000256" key="2">
    <source>
        <dbReference type="ARBA" id="ARBA00016337"/>
    </source>
</evidence>
<feature type="binding site" evidence="11">
    <location>
        <position position="170"/>
    </location>
    <ligand>
        <name>Mg(2+)</name>
        <dbReference type="ChEBI" id="CHEBI:18420"/>
    </ligand>
</feature>
<dbReference type="OrthoDB" id="9778595at2"/>
<evidence type="ECO:0000256" key="1">
    <source>
        <dbReference type="ARBA" id="ARBA00011955"/>
    </source>
</evidence>
<evidence type="ECO:0000256" key="10">
    <source>
        <dbReference type="PIRNR" id="PIRNR006268"/>
    </source>
</evidence>
<evidence type="ECO:0000256" key="8">
    <source>
        <dbReference type="ARBA" id="ARBA00031306"/>
    </source>
</evidence>
<dbReference type="PANTHER" id="PTHR30040">
    <property type="entry name" value="THIAMINE BIOSYNTHESIS LIPOPROTEIN APBE"/>
    <property type="match status" value="1"/>
</dbReference>
<dbReference type="AlphaFoldDB" id="A0A1W1X9D5"/>
<dbReference type="PIRSF" id="PIRSF006268">
    <property type="entry name" value="ApbE"/>
    <property type="match status" value="1"/>
</dbReference>
<dbReference type="InterPro" id="IPR024932">
    <property type="entry name" value="ApbE"/>
</dbReference>
<evidence type="ECO:0000256" key="6">
    <source>
        <dbReference type="ARBA" id="ARBA00022827"/>
    </source>
</evidence>
<feature type="binding site" evidence="11">
    <location>
        <position position="287"/>
    </location>
    <ligand>
        <name>Mg(2+)</name>
        <dbReference type="ChEBI" id="CHEBI:18420"/>
    </ligand>
</feature>
<protein>
    <recommendedName>
        <fullName evidence="2 10">FAD:protein FMN transferase</fullName>
        <ecNumber evidence="1 10">2.7.1.180</ecNumber>
    </recommendedName>
    <alternativeName>
        <fullName evidence="8 10">Flavin transferase</fullName>
    </alternativeName>
</protein>
<feature type="binding site" evidence="11">
    <location>
        <position position="283"/>
    </location>
    <ligand>
        <name>Mg(2+)</name>
        <dbReference type="ChEBI" id="CHEBI:18420"/>
    </ligand>
</feature>
<keyword evidence="12" id="KW-0449">Lipoprotein</keyword>
<dbReference type="Pfam" id="PF02424">
    <property type="entry name" value="ApbE"/>
    <property type="match status" value="1"/>
</dbReference>
<dbReference type="STRING" id="1121001.SAMN02745857_01023"/>
<sequence>MRHVLIPPALAALSPRRPTGTIHALAGQTMGTSWSVKLVGPADLPLDAVRAGVEAELDLVVAQMSTWRADSDLSRFNAAQAGSWHVLPAPCFTVLQGALTVAEASAGAFDPTVGPLVNLWGFGPEGARGTLPTAAELDAARARCGWQRLTVDAPARRVQQPGGLYLDFSGIAKGYGADRVAAWLHANGLIHHLVEVGGELVGHGMKPDVQPWWVALEQPPGATLAQYVVALHGVAVATSGDYRRSFEHAGRHYAHTLDPRSGEPVLDAPASVTVLHADCMLADAWATALTVLGTEAGMQLAAAQGLAALFITRNAAGYTQHLTPTLESWLE</sequence>
<keyword evidence="4 10" id="KW-0808">Transferase</keyword>
<dbReference type="PANTHER" id="PTHR30040:SF2">
    <property type="entry name" value="FAD:PROTEIN FMN TRANSFERASE"/>
    <property type="match status" value="1"/>
</dbReference>
<evidence type="ECO:0000256" key="11">
    <source>
        <dbReference type="PIRSR" id="PIRSR006268-2"/>
    </source>
</evidence>
<evidence type="ECO:0000313" key="12">
    <source>
        <dbReference type="EMBL" id="SMC20592.1"/>
    </source>
</evidence>
<proteinExistence type="inferred from homology"/>
<dbReference type="EMBL" id="FWXD01000004">
    <property type="protein sequence ID" value="SMC20592.1"/>
    <property type="molecule type" value="Genomic_DNA"/>
</dbReference>
<dbReference type="Proteomes" id="UP000192761">
    <property type="component" value="Unassembled WGS sequence"/>
</dbReference>
<comment type="similarity">
    <text evidence="10">Belongs to the ApbE family.</text>
</comment>
<dbReference type="RefSeq" id="WP_084089543.1">
    <property type="nucleotide sequence ID" value="NZ_FWXD01000004.1"/>
</dbReference>
<dbReference type="Gene3D" id="3.10.520.10">
    <property type="entry name" value="ApbE-like domains"/>
    <property type="match status" value="1"/>
</dbReference>
<dbReference type="SUPFAM" id="SSF143631">
    <property type="entry name" value="ApbE-like"/>
    <property type="match status" value="1"/>
</dbReference>
<evidence type="ECO:0000256" key="7">
    <source>
        <dbReference type="ARBA" id="ARBA00022842"/>
    </source>
</evidence>
<accession>A0A1W1X9D5</accession>
<comment type="cofactor">
    <cofactor evidence="11">
        <name>Mg(2+)</name>
        <dbReference type="ChEBI" id="CHEBI:18420"/>
    </cofactor>
    <cofactor evidence="11">
        <name>Mn(2+)</name>
        <dbReference type="ChEBI" id="CHEBI:29035"/>
    </cofactor>
    <text evidence="11">Magnesium. Can also use manganese.</text>
</comment>
<evidence type="ECO:0000256" key="4">
    <source>
        <dbReference type="ARBA" id="ARBA00022679"/>
    </source>
</evidence>
<keyword evidence="5 10" id="KW-0479">Metal-binding</keyword>
<evidence type="ECO:0000256" key="9">
    <source>
        <dbReference type="ARBA" id="ARBA00048540"/>
    </source>
</evidence>
<keyword evidence="7 10" id="KW-0460">Magnesium</keyword>
<keyword evidence="3 10" id="KW-0285">Flavoprotein</keyword>
<keyword evidence="6 10" id="KW-0274">FAD</keyword>
<evidence type="ECO:0000256" key="3">
    <source>
        <dbReference type="ARBA" id="ARBA00022630"/>
    </source>
</evidence>
<name>A0A1W1X9D5_9NEIS</name>
<gene>
    <name evidence="12" type="ORF">SAMN02745857_01023</name>
</gene>
<keyword evidence="13" id="KW-1185">Reference proteome</keyword>
<dbReference type="EC" id="2.7.1.180" evidence="1 10"/>
<evidence type="ECO:0000256" key="5">
    <source>
        <dbReference type="ARBA" id="ARBA00022723"/>
    </source>
</evidence>